<reference evidence="7 8" key="1">
    <citation type="journal article" date="2013" name="Proc. Natl. Acad. Sci. U.S.A.">
        <title>The king cobra genome reveals dynamic gene evolution and adaptation in the snake venom system.</title>
        <authorList>
            <person name="Vonk F.J."/>
            <person name="Casewell N.R."/>
            <person name="Henkel C.V."/>
            <person name="Heimberg A.M."/>
            <person name="Jansen H.J."/>
            <person name="McCleary R.J."/>
            <person name="Kerkkamp H.M."/>
            <person name="Vos R.A."/>
            <person name="Guerreiro I."/>
            <person name="Calvete J.J."/>
            <person name="Wuster W."/>
            <person name="Woods A.E."/>
            <person name="Logan J.M."/>
            <person name="Harrison R.A."/>
            <person name="Castoe T.A."/>
            <person name="de Koning A.P."/>
            <person name="Pollock D.D."/>
            <person name="Yandell M."/>
            <person name="Calderon D."/>
            <person name="Renjifo C."/>
            <person name="Currier R.B."/>
            <person name="Salgado D."/>
            <person name="Pla D."/>
            <person name="Sanz L."/>
            <person name="Hyder A.S."/>
            <person name="Ribeiro J.M."/>
            <person name="Arntzen J.W."/>
            <person name="van den Thillart G.E."/>
            <person name="Boetzer M."/>
            <person name="Pirovano W."/>
            <person name="Dirks R.P."/>
            <person name="Spaink H.P."/>
            <person name="Duboule D."/>
            <person name="McGlinn E."/>
            <person name="Kini R.M."/>
            <person name="Richardson M.K."/>
        </authorList>
    </citation>
    <scope>NUCLEOTIDE SEQUENCE</scope>
    <source>
        <tissue evidence="7">Blood</tissue>
    </source>
</reference>
<evidence type="ECO:0000256" key="2">
    <source>
        <dbReference type="ARBA" id="ARBA00006948"/>
    </source>
</evidence>
<evidence type="ECO:0000256" key="3">
    <source>
        <dbReference type="ARBA" id="ARBA00022692"/>
    </source>
</evidence>
<protein>
    <submittedName>
        <fullName evidence="7">Uncharacterized protein</fullName>
    </submittedName>
</protein>
<evidence type="ECO:0000256" key="6">
    <source>
        <dbReference type="SAM" id="Phobius"/>
    </source>
</evidence>
<comment type="similarity">
    <text evidence="2">Belongs to the TMEM45 family.</text>
</comment>
<evidence type="ECO:0000256" key="1">
    <source>
        <dbReference type="ARBA" id="ARBA00004141"/>
    </source>
</evidence>
<dbReference type="Pfam" id="PF04819">
    <property type="entry name" value="DUF716"/>
    <property type="match status" value="1"/>
</dbReference>
<organism evidence="7 8">
    <name type="scientific">Ophiophagus hannah</name>
    <name type="common">King cobra</name>
    <name type="synonym">Naja hannah</name>
    <dbReference type="NCBI Taxonomy" id="8665"/>
    <lineage>
        <taxon>Eukaryota</taxon>
        <taxon>Metazoa</taxon>
        <taxon>Chordata</taxon>
        <taxon>Craniata</taxon>
        <taxon>Vertebrata</taxon>
        <taxon>Euteleostomi</taxon>
        <taxon>Lepidosauria</taxon>
        <taxon>Squamata</taxon>
        <taxon>Bifurcata</taxon>
        <taxon>Unidentata</taxon>
        <taxon>Episquamata</taxon>
        <taxon>Toxicofera</taxon>
        <taxon>Serpentes</taxon>
        <taxon>Colubroidea</taxon>
        <taxon>Elapidae</taxon>
        <taxon>Elapinae</taxon>
        <taxon>Ophiophagus</taxon>
    </lineage>
</organism>
<keyword evidence="8" id="KW-1185">Reference proteome</keyword>
<evidence type="ECO:0000313" key="8">
    <source>
        <dbReference type="Proteomes" id="UP000018936"/>
    </source>
</evidence>
<evidence type="ECO:0000313" key="7">
    <source>
        <dbReference type="EMBL" id="ETE56783.1"/>
    </source>
</evidence>
<dbReference type="InterPro" id="IPR006904">
    <property type="entry name" value="DUF716"/>
</dbReference>
<dbReference type="GO" id="GO:0016020">
    <property type="term" value="C:membrane"/>
    <property type="evidence" value="ECO:0007669"/>
    <property type="project" value="UniProtKB-SubCell"/>
</dbReference>
<keyword evidence="4 6" id="KW-1133">Transmembrane helix</keyword>
<comment type="subcellular location">
    <subcellularLocation>
        <location evidence="1">Membrane</location>
        <topology evidence="1">Multi-pass membrane protein</topology>
    </subcellularLocation>
</comment>
<dbReference type="Proteomes" id="UP000018936">
    <property type="component" value="Unassembled WGS sequence"/>
</dbReference>
<feature type="non-terminal residue" evidence="7">
    <location>
        <position position="49"/>
    </location>
</feature>
<evidence type="ECO:0000256" key="4">
    <source>
        <dbReference type="ARBA" id="ARBA00022989"/>
    </source>
</evidence>
<gene>
    <name evidence="7" type="ORF">L345_17505</name>
</gene>
<dbReference type="OrthoDB" id="9044669at2759"/>
<dbReference type="AlphaFoldDB" id="V8N536"/>
<accession>V8N536</accession>
<feature type="transmembrane region" description="Helical" evidence="6">
    <location>
        <begin position="6"/>
        <end position="27"/>
    </location>
</feature>
<name>V8N536_OPHHA</name>
<evidence type="ECO:0000256" key="5">
    <source>
        <dbReference type="ARBA" id="ARBA00023136"/>
    </source>
</evidence>
<keyword evidence="3 6" id="KW-0812">Transmembrane</keyword>
<sequence length="49" mass="5623">MLDQHIHAMLLMAIYAGVATCVMQVFVCDNMILDLFSACLALWQGTWFW</sequence>
<comment type="caution">
    <text evidence="7">The sequence shown here is derived from an EMBL/GenBank/DDBJ whole genome shotgun (WGS) entry which is preliminary data.</text>
</comment>
<dbReference type="EMBL" id="AZIM01012585">
    <property type="protein sequence ID" value="ETE56783.1"/>
    <property type="molecule type" value="Genomic_DNA"/>
</dbReference>
<proteinExistence type="inferred from homology"/>
<keyword evidence="5 6" id="KW-0472">Membrane</keyword>